<name>A0A5C6C089_9BACT</name>
<dbReference type="Proteomes" id="UP000319908">
    <property type="component" value="Unassembled WGS sequence"/>
</dbReference>
<gene>
    <name evidence="3" type="primary">nanM_2</name>
    <name evidence="3" type="ORF">Poly21_41340</name>
</gene>
<feature type="chain" id="PRO_5022885504" evidence="2">
    <location>
        <begin position="27"/>
        <end position="564"/>
    </location>
</feature>
<keyword evidence="4" id="KW-1185">Reference proteome</keyword>
<dbReference type="Pfam" id="PF01344">
    <property type="entry name" value="Kelch_1"/>
    <property type="match status" value="1"/>
</dbReference>
<dbReference type="InterPro" id="IPR006652">
    <property type="entry name" value="Kelch_1"/>
</dbReference>
<evidence type="ECO:0000313" key="3">
    <source>
        <dbReference type="EMBL" id="TWU16926.1"/>
    </source>
</evidence>
<evidence type="ECO:0000313" key="4">
    <source>
        <dbReference type="Proteomes" id="UP000319908"/>
    </source>
</evidence>
<dbReference type="EMBL" id="SJPU01000002">
    <property type="protein sequence ID" value="TWU16926.1"/>
    <property type="molecule type" value="Genomic_DNA"/>
</dbReference>
<comment type="caution">
    <text evidence="3">The sequence shown here is derived from an EMBL/GenBank/DDBJ whole genome shotgun (WGS) entry which is preliminary data.</text>
</comment>
<dbReference type="EC" id="5.1.3.24" evidence="3"/>
<dbReference type="Gene3D" id="2.120.10.80">
    <property type="entry name" value="Kelch-type beta propeller"/>
    <property type="match status" value="2"/>
</dbReference>
<dbReference type="InterPro" id="IPR052392">
    <property type="entry name" value="Kelch-BTB_domain-containing"/>
</dbReference>
<dbReference type="AlphaFoldDB" id="A0A5C6C089"/>
<accession>A0A5C6C089</accession>
<feature type="compositionally biased region" description="Polar residues" evidence="1">
    <location>
        <begin position="251"/>
        <end position="260"/>
    </location>
</feature>
<dbReference type="SMART" id="SM00612">
    <property type="entry name" value="Kelch"/>
    <property type="match status" value="4"/>
</dbReference>
<feature type="region of interest" description="Disordered" evidence="1">
    <location>
        <begin position="230"/>
        <end position="270"/>
    </location>
</feature>
<evidence type="ECO:0000256" key="1">
    <source>
        <dbReference type="SAM" id="MobiDB-lite"/>
    </source>
</evidence>
<dbReference type="InterPro" id="IPR015915">
    <property type="entry name" value="Kelch-typ_b-propeller"/>
</dbReference>
<feature type="signal peptide" evidence="2">
    <location>
        <begin position="1"/>
        <end position="26"/>
    </location>
</feature>
<evidence type="ECO:0000256" key="2">
    <source>
        <dbReference type="SAM" id="SignalP"/>
    </source>
</evidence>
<protein>
    <submittedName>
        <fullName evidence="3">N-acetylneuraminate epimerase</fullName>
        <ecNumber evidence="3">5.1.3.24</ecNumber>
    </submittedName>
</protein>
<dbReference type="PANTHER" id="PTHR46375:SF3">
    <property type="entry name" value="KELCH REPEAT AND BTB DOMAIN-CONTAINING PROTEIN 13"/>
    <property type="match status" value="1"/>
</dbReference>
<proteinExistence type="predicted"/>
<keyword evidence="3" id="KW-0413">Isomerase</keyword>
<keyword evidence="2" id="KW-0732">Signal</keyword>
<reference evidence="3 4" key="1">
    <citation type="journal article" date="2020" name="Antonie Van Leeuwenhoek">
        <title>Rhodopirellula heiligendammensis sp. nov., Rhodopirellula pilleata sp. nov., and Rhodopirellula solitaria sp. nov. isolated from natural or artificial marine surfaces in Northern Germany and California, USA, and emended description of the genus Rhodopirellula.</title>
        <authorList>
            <person name="Kallscheuer N."/>
            <person name="Wiegand S."/>
            <person name="Jogler M."/>
            <person name="Boedeker C."/>
            <person name="Peeters S.H."/>
            <person name="Rast P."/>
            <person name="Heuer A."/>
            <person name="Jetten M.S.M."/>
            <person name="Rohde M."/>
            <person name="Jogler C."/>
        </authorList>
    </citation>
    <scope>NUCLEOTIDE SEQUENCE [LARGE SCALE GENOMIC DNA]</scope>
    <source>
        <strain evidence="3 4">Poly21</strain>
    </source>
</reference>
<organism evidence="3 4">
    <name type="scientific">Allorhodopirellula heiligendammensis</name>
    <dbReference type="NCBI Taxonomy" id="2714739"/>
    <lineage>
        <taxon>Bacteria</taxon>
        <taxon>Pseudomonadati</taxon>
        <taxon>Planctomycetota</taxon>
        <taxon>Planctomycetia</taxon>
        <taxon>Pirellulales</taxon>
        <taxon>Pirellulaceae</taxon>
        <taxon>Allorhodopirellula</taxon>
    </lineage>
</organism>
<dbReference type="RefSeq" id="WP_302119622.1">
    <property type="nucleotide sequence ID" value="NZ_SJPU01000002.1"/>
</dbReference>
<sequence length="564" mass="61217">MMKKTNLLLPITLLSCGVLFTHPALAHFPWLATNNEGHAVMWFGESTDDRTYPMPESIQAIELRGDATGKPIATQPVDEDDLVGIQSVETIDDDSELAGTVTYGLYHGTKLTYHVEHLPQSNPAEWPQQARAECPLQTVIHADDKGGVKVTVLRDGKPLPDIDVKLYCEEGHEEADRKTDDKGSVHFTNKEVESGLNAVIVGYSNDQAEGSLNGESYTSTTDYLTATFRMPTSDNDESEPKEESKPEPQVDPNSGASTGPANLPDLPEDLTSFGAAITGGRVYVYGGHTGGAHSYSKEEQSDRLWSVDLSQGKDGQWEKLPSGPTLQGLALVAHDGRLIRIGGFTAVNEEGEDHDLQSQSTVASFDPKSQTWTNLADLPEPRSSLDAAVLGDKVYVFGGWNLQGESDQSEWHDTAWSLDLSDVSAKWQPLASPGFERRAISVAAHQGKLYVIGGMTSDNETTTEVAVYDPASDSWSKGPELPGTGMSGFGSSSFATGGHLYVTTMDGFVNQLSEDGKSWHTIAKTDRERFFHRMLPLSDHELLMIGGASMEVGKFSPIDLIEVK</sequence>
<dbReference type="SUPFAM" id="SSF117281">
    <property type="entry name" value="Kelch motif"/>
    <property type="match status" value="1"/>
</dbReference>
<dbReference type="PROSITE" id="PS51257">
    <property type="entry name" value="PROKAR_LIPOPROTEIN"/>
    <property type="match status" value="1"/>
</dbReference>
<dbReference type="GO" id="GO:0016853">
    <property type="term" value="F:isomerase activity"/>
    <property type="evidence" value="ECO:0007669"/>
    <property type="project" value="UniProtKB-KW"/>
</dbReference>
<dbReference type="Pfam" id="PF24681">
    <property type="entry name" value="Kelch_KLHDC2_KLHL20_DRC7"/>
    <property type="match status" value="1"/>
</dbReference>
<dbReference type="PANTHER" id="PTHR46375">
    <property type="entry name" value="KELCH REPEAT AND BTB DOMAIN-CONTAINING PROTEIN 13-RELATED"/>
    <property type="match status" value="1"/>
</dbReference>